<evidence type="ECO:0000313" key="3">
    <source>
        <dbReference type="RefSeq" id="XP_038838256.1"/>
    </source>
</evidence>
<dbReference type="Gene3D" id="2.170.270.10">
    <property type="entry name" value="SET domain"/>
    <property type="match status" value="1"/>
</dbReference>
<dbReference type="InterPro" id="IPR051760">
    <property type="entry name" value="KMT5A"/>
</dbReference>
<dbReference type="AlphaFoldDB" id="A0A8U0Q5M6"/>
<reference evidence="3" key="1">
    <citation type="submission" date="2025-08" db="UniProtKB">
        <authorList>
            <consortium name="RefSeq"/>
        </authorList>
    </citation>
    <scope>IDENTIFICATION</scope>
    <source>
        <tissue evidence="3">White muscle</tissue>
    </source>
</reference>
<dbReference type="InterPro" id="IPR046341">
    <property type="entry name" value="SET_dom_sf"/>
</dbReference>
<sequence length="165" mass="19184">MEDAEHHIRSNIDKPVLYQRFINIFKGRGVFATEFISKGDFVVEYRGELLTQQEGEVRADQYNDSAKVFLFHFQWKGRTWCIDASEEDSSLGRLVNDDHKRHNLKMKAIQANDEPHLCLFATRDIVAGEELTYSYGDSDWPWRTQVIKTELSSSPKPMVRTLLKS</sequence>
<dbReference type="SUPFAM" id="SSF82199">
    <property type="entry name" value="SET domain"/>
    <property type="match status" value="1"/>
</dbReference>
<dbReference type="PANTHER" id="PTHR46167:SF1">
    <property type="entry name" value="N-LYSINE METHYLTRANSFERASE KMT5A"/>
    <property type="match status" value="1"/>
</dbReference>
<dbReference type="PANTHER" id="PTHR46167">
    <property type="entry name" value="N-LYSINE METHYLTRANSFERASE KMT5A"/>
    <property type="match status" value="1"/>
</dbReference>
<dbReference type="InterPro" id="IPR001214">
    <property type="entry name" value="SET_dom"/>
</dbReference>
<accession>A0A8U0Q5M6</accession>
<dbReference type="GO" id="GO:0006357">
    <property type="term" value="P:regulation of transcription by RNA polymerase II"/>
    <property type="evidence" value="ECO:0007669"/>
    <property type="project" value="TreeGrafter"/>
</dbReference>
<dbReference type="Pfam" id="PF00856">
    <property type="entry name" value="SET"/>
    <property type="match status" value="1"/>
</dbReference>
<organism evidence="2 3">
    <name type="scientific">Salvelinus namaycush</name>
    <name type="common">Lake trout</name>
    <name type="synonym">Salmo namaycush</name>
    <dbReference type="NCBI Taxonomy" id="8040"/>
    <lineage>
        <taxon>Eukaryota</taxon>
        <taxon>Metazoa</taxon>
        <taxon>Chordata</taxon>
        <taxon>Craniata</taxon>
        <taxon>Vertebrata</taxon>
        <taxon>Euteleostomi</taxon>
        <taxon>Actinopterygii</taxon>
        <taxon>Neopterygii</taxon>
        <taxon>Teleostei</taxon>
        <taxon>Protacanthopterygii</taxon>
        <taxon>Salmoniformes</taxon>
        <taxon>Salmonidae</taxon>
        <taxon>Salmoninae</taxon>
        <taxon>Salvelinus</taxon>
    </lineage>
</organism>
<dbReference type="PROSITE" id="PS50280">
    <property type="entry name" value="SET"/>
    <property type="match status" value="1"/>
</dbReference>
<dbReference type="KEGG" id="snh:120035867"/>
<protein>
    <submittedName>
        <fullName evidence="3">Histone-lysine N-methyltransferase set-1-like</fullName>
    </submittedName>
</protein>
<evidence type="ECO:0000313" key="2">
    <source>
        <dbReference type="Proteomes" id="UP000808372"/>
    </source>
</evidence>
<gene>
    <name evidence="3" type="primary">LOC120035867</name>
</gene>
<dbReference type="GO" id="GO:0005634">
    <property type="term" value="C:nucleus"/>
    <property type="evidence" value="ECO:0007669"/>
    <property type="project" value="TreeGrafter"/>
</dbReference>
<proteinExistence type="predicted"/>
<dbReference type="RefSeq" id="XP_038838256.1">
    <property type="nucleotide sequence ID" value="XM_038982328.1"/>
</dbReference>
<dbReference type="SMART" id="SM00317">
    <property type="entry name" value="SET"/>
    <property type="match status" value="1"/>
</dbReference>
<name>A0A8U0Q5M6_SALNM</name>
<keyword evidence="2" id="KW-1185">Reference proteome</keyword>
<dbReference type="GO" id="GO:0005700">
    <property type="term" value="C:polytene chromosome"/>
    <property type="evidence" value="ECO:0007669"/>
    <property type="project" value="TreeGrafter"/>
</dbReference>
<dbReference type="GO" id="GO:0043516">
    <property type="term" value="P:regulation of DNA damage response, signal transduction by p53 class mediator"/>
    <property type="evidence" value="ECO:0007669"/>
    <property type="project" value="TreeGrafter"/>
</dbReference>
<dbReference type="GeneID" id="120035867"/>
<dbReference type="Proteomes" id="UP000808372">
    <property type="component" value="Unplaced"/>
</dbReference>
<dbReference type="GO" id="GO:0042799">
    <property type="term" value="F:histone H4K20 methyltransferase activity"/>
    <property type="evidence" value="ECO:0007669"/>
    <property type="project" value="TreeGrafter"/>
</dbReference>
<evidence type="ECO:0000259" key="1">
    <source>
        <dbReference type="PROSITE" id="PS50280"/>
    </source>
</evidence>
<feature type="domain" description="SET" evidence="1">
    <location>
        <begin position="15"/>
        <end position="136"/>
    </location>
</feature>